<dbReference type="Gene3D" id="3.30.300.30">
    <property type="match status" value="1"/>
</dbReference>
<dbReference type="OrthoDB" id="6509636at2759"/>
<evidence type="ECO:0000259" key="2">
    <source>
        <dbReference type="Pfam" id="PF13193"/>
    </source>
</evidence>
<evidence type="ECO:0000313" key="4">
    <source>
        <dbReference type="Proteomes" id="UP000660729"/>
    </source>
</evidence>
<accession>A0A8H6VC87</accession>
<dbReference type="InterPro" id="IPR020845">
    <property type="entry name" value="AMP-binding_CS"/>
</dbReference>
<dbReference type="AlphaFoldDB" id="A0A8H6VC87"/>
<dbReference type="InterPro" id="IPR000873">
    <property type="entry name" value="AMP-dep_synth/lig_dom"/>
</dbReference>
<dbReference type="PROSITE" id="PS00455">
    <property type="entry name" value="AMP_BINDING"/>
    <property type="match status" value="1"/>
</dbReference>
<proteinExistence type="predicted"/>
<dbReference type="GO" id="GO:0016405">
    <property type="term" value="F:CoA-ligase activity"/>
    <property type="evidence" value="ECO:0007669"/>
    <property type="project" value="TreeGrafter"/>
</dbReference>
<protein>
    <submittedName>
        <fullName evidence="3">Acyl-CoA synthetase ACTT5</fullName>
    </submittedName>
</protein>
<feature type="domain" description="AMP-binding enzyme C-terminal" evidence="2">
    <location>
        <begin position="467"/>
        <end position="545"/>
    </location>
</feature>
<dbReference type="InterPro" id="IPR025110">
    <property type="entry name" value="AMP-bd_C"/>
</dbReference>
<dbReference type="Gene3D" id="3.40.50.12780">
    <property type="entry name" value="N-terminal domain of ligase-like"/>
    <property type="match status" value="1"/>
</dbReference>
<reference evidence="3" key="1">
    <citation type="submission" date="2020-04" db="EMBL/GenBank/DDBJ databases">
        <title>Draft genome resource of the tomato pathogen Pseudocercospora fuligena.</title>
        <authorList>
            <person name="Zaccaron A."/>
        </authorList>
    </citation>
    <scope>NUCLEOTIDE SEQUENCE</scope>
    <source>
        <strain evidence="3">PF001</strain>
    </source>
</reference>
<evidence type="ECO:0000313" key="3">
    <source>
        <dbReference type="EMBL" id="KAF7186958.1"/>
    </source>
</evidence>
<dbReference type="Pfam" id="PF13193">
    <property type="entry name" value="AMP-binding_C"/>
    <property type="match status" value="1"/>
</dbReference>
<dbReference type="InterPro" id="IPR045851">
    <property type="entry name" value="AMP-bd_C_sf"/>
</dbReference>
<dbReference type="InterPro" id="IPR042099">
    <property type="entry name" value="ANL_N_sf"/>
</dbReference>
<name>A0A8H6VC87_9PEZI</name>
<comment type="caution">
    <text evidence="3">The sequence shown here is derived from an EMBL/GenBank/DDBJ whole genome shotgun (WGS) entry which is preliminary data.</text>
</comment>
<organism evidence="3 4">
    <name type="scientific">Pseudocercospora fuligena</name>
    <dbReference type="NCBI Taxonomy" id="685502"/>
    <lineage>
        <taxon>Eukaryota</taxon>
        <taxon>Fungi</taxon>
        <taxon>Dikarya</taxon>
        <taxon>Ascomycota</taxon>
        <taxon>Pezizomycotina</taxon>
        <taxon>Dothideomycetes</taxon>
        <taxon>Dothideomycetidae</taxon>
        <taxon>Mycosphaerellales</taxon>
        <taxon>Mycosphaerellaceae</taxon>
        <taxon>Pseudocercospora</taxon>
    </lineage>
</organism>
<keyword evidence="4" id="KW-1185">Reference proteome</keyword>
<dbReference type="Pfam" id="PF00501">
    <property type="entry name" value="AMP-binding"/>
    <property type="match status" value="1"/>
</dbReference>
<dbReference type="EMBL" id="JABCIY010000244">
    <property type="protein sequence ID" value="KAF7186958.1"/>
    <property type="molecule type" value="Genomic_DNA"/>
</dbReference>
<gene>
    <name evidence="3" type="ORF">HII31_11752</name>
</gene>
<dbReference type="Proteomes" id="UP000660729">
    <property type="component" value="Unassembled WGS sequence"/>
</dbReference>
<dbReference type="SUPFAM" id="SSF56801">
    <property type="entry name" value="Acetyl-CoA synthetase-like"/>
    <property type="match status" value="1"/>
</dbReference>
<evidence type="ECO:0000259" key="1">
    <source>
        <dbReference type="Pfam" id="PF00501"/>
    </source>
</evidence>
<sequence>MPFRSRFPDATIPECNLLSYLFPNGKAESDQPLWINAAQPTTSLTASQTLSAIKRFAAGLDQLRVPKGSTVMVVAPNNIYVPIVYLTAIGSGRIFTAANPAYTVSELVHQMKTIRAAVVLTNPSSLEKVADAAAQADVPQDRIFQFADHELDTSLPETHDVLDWRAVLRSNVRDWREVWAEGKEAEQWRWDALEGQAAKETIAVINFSSGTTGLPKGVCTTHYNIVANLSQVIQAKLHKTGQTIDTSASDGWLAFLPWYHAYAQMWTLLVPFKLRQSVYTMSKFELKPYLAHIEKYKIQNLVLVPPTLVSISKRQGIENVNLKSVKWVMSAAAPLKKDLQNDISRKLGAAIVQSWGMTETTCTGLMIPGTMDDDSGSVGYLLPSTEAKLVDEEGNEVSEGQTGELWVRGPQMMYCYWENGTATNDTMTEDRWLKTGDVAQHKDGKWWIVDRRKELIKVRGFQVAPAELEALLLEHDDIADAAVVGLASNDQELPRAYVVLRDTKQSHAEATRKIQDYVKEKAARHKQLTGGIAVVDSIPRLLSGKIQRKVVKEWAKKDTERLKTKPSAKL</sequence>
<dbReference type="PANTHER" id="PTHR24096">
    <property type="entry name" value="LONG-CHAIN-FATTY-ACID--COA LIGASE"/>
    <property type="match status" value="1"/>
</dbReference>
<dbReference type="PANTHER" id="PTHR24096:SF194">
    <property type="entry name" value="AMP-DEPENDENT SYNTHETASE_LIGASE DOMAIN-CONTAINING PROTEIN"/>
    <property type="match status" value="1"/>
</dbReference>
<dbReference type="CDD" id="cd05911">
    <property type="entry name" value="Firefly_Luc_like"/>
    <property type="match status" value="1"/>
</dbReference>
<feature type="domain" description="AMP-dependent synthetase/ligase" evidence="1">
    <location>
        <begin position="39"/>
        <end position="417"/>
    </location>
</feature>